<reference evidence="3" key="2">
    <citation type="journal article" date="2017" name="Nat. Plants">
        <title>The Aegilops tauschii genome reveals multiple impacts of transposons.</title>
        <authorList>
            <person name="Zhao G."/>
            <person name="Zou C."/>
            <person name="Li K."/>
            <person name="Wang K."/>
            <person name="Li T."/>
            <person name="Gao L."/>
            <person name="Zhang X."/>
            <person name="Wang H."/>
            <person name="Yang Z."/>
            <person name="Liu X."/>
            <person name="Jiang W."/>
            <person name="Mao L."/>
            <person name="Kong X."/>
            <person name="Jiao Y."/>
            <person name="Jia J."/>
        </authorList>
    </citation>
    <scope>NUCLEOTIDE SEQUENCE [LARGE SCALE GENOMIC DNA]</scope>
    <source>
        <strain evidence="3">cv. AL8/78</strain>
    </source>
</reference>
<feature type="domain" description="MYB-CC type transcription factor LHEQLE-containing" evidence="1">
    <location>
        <begin position="48"/>
        <end position="94"/>
    </location>
</feature>
<evidence type="ECO:0000259" key="1">
    <source>
        <dbReference type="Pfam" id="PF14379"/>
    </source>
</evidence>
<accession>A0A453DD20</accession>
<organism evidence="2 3">
    <name type="scientific">Aegilops tauschii subsp. strangulata</name>
    <name type="common">Goatgrass</name>
    <dbReference type="NCBI Taxonomy" id="200361"/>
    <lineage>
        <taxon>Eukaryota</taxon>
        <taxon>Viridiplantae</taxon>
        <taxon>Streptophyta</taxon>
        <taxon>Embryophyta</taxon>
        <taxon>Tracheophyta</taxon>
        <taxon>Spermatophyta</taxon>
        <taxon>Magnoliopsida</taxon>
        <taxon>Liliopsida</taxon>
        <taxon>Poales</taxon>
        <taxon>Poaceae</taxon>
        <taxon>BOP clade</taxon>
        <taxon>Pooideae</taxon>
        <taxon>Triticodae</taxon>
        <taxon>Triticeae</taxon>
        <taxon>Triticinae</taxon>
        <taxon>Aegilops</taxon>
    </lineage>
</organism>
<dbReference type="AlphaFoldDB" id="A0A453DD20"/>
<evidence type="ECO:0000313" key="3">
    <source>
        <dbReference type="Proteomes" id="UP000015105"/>
    </source>
</evidence>
<sequence>ALILQSQIPSSPADSKYSVQIKFPPMACHDVNQQEEMAAENLDPKAGMDITEALRIQLDVQRGLHEQLEMQRSLQVRIEEQGRRLQKMFEDQLKANRNMARSPQQDGTVGIHTELQDHVVFVVNDKA</sequence>
<dbReference type="EnsemblPlants" id="AET2Gv21193500.1">
    <property type="protein sequence ID" value="AET2Gv21193500.1"/>
    <property type="gene ID" value="AET2Gv21193500"/>
</dbReference>
<reference evidence="3" key="1">
    <citation type="journal article" date="2014" name="Science">
        <title>Ancient hybridizations among the ancestral genomes of bread wheat.</title>
        <authorList>
            <consortium name="International Wheat Genome Sequencing Consortium,"/>
            <person name="Marcussen T."/>
            <person name="Sandve S.R."/>
            <person name="Heier L."/>
            <person name="Spannagl M."/>
            <person name="Pfeifer M."/>
            <person name="Jakobsen K.S."/>
            <person name="Wulff B.B."/>
            <person name="Steuernagel B."/>
            <person name="Mayer K.F."/>
            <person name="Olsen O.A."/>
        </authorList>
    </citation>
    <scope>NUCLEOTIDE SEQUENCE [LARGE SCALE GENOMIC DNA]</scope>
    <source>
        <strain evidence="3">cv. AL8/78</strain>
    </source>
</reference>
<dbReference type="PANTHER" id="PTHR31499">
    <property type="entry name" value="MYB FAMILY TRANSCRIPTION FACTOR PHL11"/>
    <property type="match status" value="1"/>
</dbReference>
<dbReference type="InterPro" id="IPR025756">
    <property type="entry name" value="Myb_CC_LHEQLE"/>
</dbReference>
<dbReference type="Pfam" id="PF14379">
    <property type="entry name" value="Myb_CC_LHEQLE"/>
    <property type="match status" value="1"/>
</dbReference>
<name>A0A453DD20_AEGTS</name>
<keyword evidence="3" id="KW-1185">Reference proteome</keyword>
<protein>
    <recommendedName>
        <fullName evidence="1">MYB-CC type transcription factor LHEQLE-containing domain-containing protein</fullName>
    </recommendedName>
</protein>
<dbReference type="GO" id="GO:0003700">
    <property type="term" value="F:DNA-binding transcription factor activity"/>
    <property type="evidence" value="ECO:0007669"/>
    <property type="project" value="InterPro"/>
</dbReference>
<reference evidence="2" key="5">
    <citation type="journal article" date="2021" name="G3 (Bethesda)">
        <title>Aegilops tauschii genome assembly Aet v5.0 features greater sequence contiguity and improved annotation.</title>
        <authorList>
            <person name="Wang L."/>
            <person name="Zhu T."/>
            <person name="Rodriguez J.C."/>
            <person name="Deal K.R."/>
            <person name="Dubcovsky J."/>
            <person name="McGuire P.E."/>
            <person name="Lux T."/>
            <person name="Spannagl M."/>
            <person name="Mayer K.F.X."/>
            <person name="Baldrich P."/>
            <person name="Meyers B.C."/>
            <person name="Huo N."/>
            <person name="Gu Y.Q."/>
            <person name="Zhou H."/>
            <person name="Devos K.M."/>
            <person name="Bennetzen J.L."/>
            <person name="Unver T."/>
            <person name="Budak H."/>
            <person name="Gulick P.J."/>
            <person name="Galiba G."/>
            <person name="Kalapos B."/>
            <person name="Nelson D.R."/>
            <person name="Li P."/>
            <person name="You F.M."/>
            <person name="Luo M.C."/>
            <person name="Dvorak J."/>
        </authorList>
    </citation>
    <scope>NUCLEOTIDE SEQUENCE [LARGE SCALE GENOMIC DNA]</scope>
    <source>
        <strain evidence="2">cv. AL8/78</strain>
    </source>
</reference>
<proteinExistence type="predicted"/>
<dbReference type="Gramene" id="AET2Gv21193500.1">
    <property type="protein sequence ID" value="AET2Gv21193500.1"/>
    <property type="gene ID" value="AET2Gv21193500"/>
</dbReference>
<dbReference type="InterPro" id="IPR046955">
    <property type="entry name" value="PHR1-like"/>
</dbReference>
<dbReference type="PANTHER" id="PTHR31499:SF80">
    <property type="entry name" value="HTH MYB-TYPE DOMAIN-CONTAINING PROTEIN"/>
    <property type="match status" value="1"/>
</dbReference>
<reference evidence="2" key="4">
    <citation type="submission" date="2019-03" db="UniProtKB">
        <authorList>
            <consortium name="EnsemblPlants"/>
        </authorList>
    </citation>
    <scope>IDENTIFICATION</scope>
</reference>
<dbReference type="Proteomes" id="UP000015105">
    <property type="component" value="Chromosome 2D"/>
</dbReference>
<evidence type="ECO:0000313" key="2">
    <source>
        <dbReference type="EnsemblPlants" id="AET2Gv21193500.1"/>
    </source>
</evidence>
<reference evidence="2" key="3">
    <citation type="journal article" date="2017" name="Nature">
        <title>Genome sequence of the progenitor of the wheat D genome Aegilops tauschii.</title>
        <authorList>
            <person name="Luo M.C."/>
            <person name="Gu Y.Q."/>
            <person name="Puiu D."/>
            <person name="Wang H."/>
            <person name="Twardziok S.O."/>
            <person name="Deal K.R."/>
            <person name="Huo N."/>
            <person name="Zhu T."/>
            <person name="Wang L."/>
            <person name="Wang Y."/>
            <person name="McGuire P.E."/>
            <person name="Liu S."/>
            <person name="Long H."/>
            <person name="Ramasamy R.K."/>
            <person name="Rodriguez J.C."/>
            <person name="Van S.L."/>
            <person name="Yuan L."/>
            <person name="Wang Z."/>
            <person name="Xia Z."/>
            <person name="Xiao L."/>
            <person name="Anderson O.D."/>
            <person name="Ouyang S."/>
            <person name="Liang Y."/>
            <person name="Zimin A.V."/>
            <person name="Pertea G."/>
            <person name="Qi P."/>
            <person name="Bennetzen J.L."/>
            <person name="Dai X."/>
            <person name="Dawson M.W."/>
            <person name="Muller H.G."/>
            <person name="Kugler K."/>
            <person name="Rivarola-Duarte L."/>
            <person name="Spannagl M."/>
            <person name="Mayer K.F.X."/>
            <person name="Lu F.H."/>
            <person name="Bevan M.W."/>
            <person name="Leroy P."/>
            <person name="Li P."/>
            <person name="You F.M."/>
            <person name="Sun Q."/>
            <person name="Liu Z."/>
            <person name="Lyons E."/>
            <person name="Wicker T."/>
            <person name="Salzberg S.L."/>
            <person name="Devos K.M."/>
            <person name="Dvorak J."/>
        </authorList>
    </citation>
    <scope>NUCLEOTIDE SEQUENCE [LARGE SCALE GENOMIC DNA]</scope>
    <source>
        <strain evidence="2">cv. AL8/78</strain>
    </source>
</reference>
<dbReference type="STRING" id="200361.A0A453DD20"/>